<organism evidence="1">
    <name type="scientific">Anguilla anguilla</name>
    <name type="common">European freshwater eel</name>
    <name type="synonym">Muraena anguilla</name>
    <dbReference type="NCBI Taxonomy" id="7936"/>
    <lineage>
        <taxon>Eukaryota</taxon>
        <taxon>Metazoa</taxon>
        <taxon>Chordata</taxon>
        <taxon>Craniata</taxon>
        <taxon>Vertebrata</taxon>
        <taxon>Euteleostomi</taxon>
        <taxon>Actinopterygii</taxon>
        <taxon>Neopterygii</taxon>
        <taxon>Teleostei</taxon>
        <taxon>Anguilliformes</taxon>
        <taxon>Anguillidae</taxon>
        <taxon>Anguilla</taxon>
    </lineage>
</organism>
<protein>
    <submittedName>
        <fullName evidence="1">Uncharacterized protein</fullName>
    </submittedName>
</protein>
<reference evidence="1" key="1">
    <citation type="submission" date="2014-11" db="EMBL/GenBank/DDBJ databases">
        <authorList>
            <person name="Amaro Gonzalez C."/>
        </authorList>
    </citation>
    <scope>NUCLEOTIDE SEQUENCE</scope>
</reference>
<dbReference type="AlphaFoldDB" id="A0A0E9R7W8"/>
<proteinExistence type="predicted"/>
<sequence>MYFSLLKQDLGNIIKQKIHQLQELHNGVFFFFSTNPRQND</sequence>
<evidence type="ECO:0000313" key="1">
    <source>
        <dbReference type="EMBL" id="JAH24428.1"/>
    </source>
</evidence>
<reference evidence="1" key="2">
    <citation type="journal article" date="2015" name="Fish Shellfish Immunol.">
        <title>Early steps in the European eel (Anguilla anguilla)-Vibrio vulnificus interaction in the gills: Role of the RtxA13 toxin.</title>
        <authorList>
            <person name="Callol A."/>
            <person name="Pajuelo D."/>
            <person name="Ebbesson L."/>
            <person name="Teles M."/>
            <person name="MacKenzie S."/>
            <person name="Amaro C."/>
        </authorList>
    </citation>
    <scope>NUCLEOTIDE SEQUENCE</scope>
</reference>
<name>A0A0E9R7W8_ANGAN</name>
<dbReference type="EMBL" id="GBXM01084149">
    <property type="protein sequence ID" value="JAH24428.1"/>
    <property type="molecule type" value="Transcribed_RNA"/>
</dbReference>
<accession>A0A0E9R7W8</accession>